<comment type="caution">
    <text evidence="1">The sequence shown here is derived from an EMBL/GenBank/DDBJ whole genome shotgun (WGS) entry which is preliminary data.</text>
</comment>
<sequence length="39" mass="3872">MTAIISVAQTGADDNGEVEIALNPDVDLTPAGSLTVGDT</sequence>
<dbReference type="EMBL" id="AYSL01000117">
    <property type="protein sequence ID" value="KTF08164.1"/>
    <property type="molecule type" value="Genomic_DNA"/>
</dbReference>
<evidence type="ECO:0000313" key="1">
    <source>
        <dbReference type="EMBL" id="KTF08164.1"/>
    </source>
</evidence>
<accession>A0A1B6NXM7</accession>
<protein>
    <submittedName>
        <fullName evidence="1">Uncharacterized protein</fullName>
    </submittedName>
</protein>
<organism evidence="1">
    <name type="scientific">marine sediment metagenome</name>
    <dbReference type="NCBI Taxonomy" id="412755"/>
    <lineage>
        <taxon>unclassified sequences</taxon>
        <taxon>metagenomes</taxon>
        <taxon>ecological metagenomes</taxon>
    </lineage>
</organism>
<gene>
    <name evidence="1" type="ORF">MGSAQ_000341</name>
</gene>
<feature type="non-terminal residue" evidence="1">
    <location>
        <position position="39"/>
    </location>
</feature>
<proteinExistence type="predicted"/>
<reference evidence="1" key="1">
    <citation type="submission" date="2013-11" db="EMBL/GenBank/DDBJ databases">
        <title>Microbial diversity, functional groups and degradation webs in Northern and Southern Mediterranean and Red Sea marine crude oil polluted sites.</title>
        <authorList>
            <person name="Daffonchio D."/>
            <person name="Mapelli F."/>
            <person name="Ferrer M."/>
            <person name="Richter M."/>
            <person name="Cherif A."/>
            <person name="Malkawi H.I."/>
            <person name="Yakimov M.M."/>
            <person name="Abdel-Fattah Y.R."/>
            <person name="Blaghen M."/>
            <person name="Golyshin P.N."/>
            <person name="Kalogerakis N."/>
            <person name="Boon N."/>
            <person name="Magagnini M."/>
            <person name="Fava F."/>
        </authorList>
    </citation>
    <scope>NUCLEOTIDE SEQUENCE</scope>
</reference>
<dbReference type="AlphaFoldDB" id="A0A1B6NXM7"/>
<name>A0A1B6NXM7_9ZZZZ</name>